<evidence type="ECO:0000313" key="3">
    <source>
        <dbReference type="Proteomes" id="UP000034778"/>
    </source>
</evidence>
<proteinExistence type="predicted"/>
<dbReference type="GO" id="GO:0062122">
    <property type="term" value="F:histone H3K37 methyltransferase activity"/>
    <property type="evidence" value="ECO:0007669"/>
    <property type="project" value="InterPro"/>
</dbReference>
<dbReference type="EMBL" id="LBOW01000002">
    <property type="protein sequence ID" value="KKP45170.1"/>
    <property type="molecule type" value="Genomic_DNA"/>
</dbReference>
<accession>A0A0G0C224</accession>
<organism evidence="2 3">
    <name type="scientific">Candidatus Woesebacteria bacterium GW2011_GWB1_33_22</name>
    <dbReference type="NCBI Taxonomy" id="1618566"/>
    <lineage>
        <taxon>Bacteria</taxon>
        <taxon>Candidatus Woeseibacteriota</taxon>
    </lineage>
</organism>
<reference evidence="2 3" key="1">
    <citation type="journal article" date="2015" name="Nature">
        <title>rRNA introns, odd ribosomes, and small enigmatic genomes across a large radiation of phyla.</title>
        <authorList>
            <person name="Brown C.T."/>
            <person name="Hug L.A."/>
            <person name="Thomas B.C."/>
            <person name="Sharon I."/>
            <person name="Castelle C.J."/>
            <person name="Singh A."/>
            <person name="Wilkins M.J."/>
            <person name="Williams K.H."/>
            <person name="Banfield J.F."/>
        </authorList>
    </citation>
    <scope>NUCLEOTIDE SEQUENCE [LARGE SCALE GENOMIC DNA]</scope>
</reference>
<dbReference type="InterPro" id="IPR001214">
    <property type="entry name" value="SET_dom"/>
</dbReference>
<dbReference type="STRING" id="1618566.UR35_C0002G0003"/>
<dbReference type="Gene3D" id="2.170.270.10">
    <property type="entry name" value="SET domain"/>
    <property type="match status" value="1"/>
</dbReference>
<dbReference type="PROSITE" id="PS50280">
    <property type="entry name" value="SET"/>
    <property type="match status" value="1"/>
</dbReference>
<dbReference type="InterPro" id="IPR009207">
    <property type="entry name" value="SET7_MeTrfase"/>
</dbReference>
<dbReference type="PIRSF" id="PIRSF022536">
    <property type="entry name" value="A612L_SET"/>
    <property type="match status" value="1"/>
</dbReference>
<gene>
    <name evidence="2" type="ORF">UR35_C0002G0003</name>
</gene>
<protein>
    <submittedName>
        <fullName evidence="2">SET domain protein</fullName>
    </submittedName>
</protein>
<evidence type="ECO:0000259" key="1">
    <source>
        <dbReference type="PROSITE" id="PS50280"/>
    </source>
</evidence>
<comment type="caution">
    <text evidence="2">The sequence shown here is derived from an EMBL/GenBank/DDBJ whole genome shotgun (WGS) entry which is preliminary data.</text>
</comment>
<dbReference type="SMART" id="SM00317">
    <property type="entry name" value="SET"/>
    <property type="match status" value="1"/>
</dbReference>
<sequence length="129" mass="14863">MSIYYSQSIIHGFGVFTNKKIKKGKIISSDPVILIPTKELKHLDKTILAKYYFEFDKNSGALCLGLGSLYNHSYDANATFEINLKNQTIIFTSVKNIKKGEEIFINYNQKADDKTPLETWWDKDFKKSL</sequence>
<dbReference type="Pfam" id="PF00856">
    <property type="entry name" value="SET"/>
    <property type="match status" value="1"/>
</dbReference>
<feature type="domain" description="SET" evidence="1">
    <location>
        <begin position="1"/>
        <end position="108"/>
    </location>
</feature>
<dbReference type="InterPro" id="IPR046341">
    <property type="entry name" value="SET_dom_sf"/>
</dbReference>
<name>A0A0G0C224_9BACT</name>
<dbReference type="SUPFAM" id="SSF82199">
    <property type="entry name" value="SET domain"/>
    <property type="match status" value="1"/>
</dbReference>
<dbReference type="Proteomes" id="UP000034778">
    <property type="component" value="Unassembled WGS sequence"/>
</dbReference>
<evidence type="ECO:0000313" key="2">
    <source>
        <dbReference type="EMBL" id="KKP45170.1"/>
    </source>
</evidence>
<dbReference type="AlphaFoldDB" id="A0A0G0C224"/>